<comment type="caution">
    <text evidence="1">The sequence shown here is derived from an EMBL/GenBank/DDBJ whole genome shotgun (WGS) entry which is preliminary data.</text>
</comment>
<dbReference type="EMBL" id="NHMK01000027">
    <property type="protein sequence ID" value="OWL94178.1"/>
    <property type="molecule type" value="Genomic_DNA"/>
</dbReference>
<organism evidence="1 2">
    <name type="scientific">Deinococcus indicus</name>
    <dbReference type="NCBI Taxonomy" id="223556"/>
    <lineage>
        <taxon>Bacteria</taxon>
        <taxon>Thermotogati</taxon>
        <taxon>Deinococcota</taxon>
        <taxon>Deinococci</taxon>
        <taxon>Deinococcales</taxon>
        <taxon>Deinococcaceae</taxon>
        <taxon>Deinococcus</taxon>
    </lineage>
</organism>
<keyword evidence="2" id="KW-1185">Reference proteome</keyword>
<evidence type="ECO:0000313" key="1">
    <source>
        <dbReference type="EMBL" id="OWL94178.1"/>
    </source>
</evidence>
<dbReference type="AlphaFoldDB" id="A0A246BH13"/>
<protein>
    <submittedName>
        <fullName evidence="1">Uncharacterized protein</fullName>
    </submittedName>
</protein>
<proteinExistence type="predicted"/>
<accession>A0A246BH13</accession>
<evidence type="ECO:0000313" key="2">
    <source>
        <dbReference type="Proteomes" id="UP000197208"/>
    </source>
</evidence>
<gene>
    <name evidence="1" type="ORF">CBQ26_16915</name>
</gene>
<sequence length="175" mass="18806">MLTLTLCSAGQAATSTSPAVHPGQVFREAATGTLFAAQQGNGIDFNLWFDPAGPKAPRLILSRAALPATNLIVGADFGKGNTVYALVQRELTRQRSEQDVFALDRVYGTRTMLFRLSTLGLQTAVGESFRYDPSTDRVVFTASKAARINGQVGMVSSTYSYGPIASKTRTLLKIQ</sequence>
<dbReference type="Proteomes" id="UP000197208">
    <property type="component" value="Unassembled WGS sequence"/>
</dbReference>
<reference evidence="1 2" key="1">
    <citation type="submission" date="2017-05" db="EMBL/GenBank/DDBJ databases">
        <title>De novo genome assembly of Deniococcus indicus strain DR1.</title>
        <authorList>
            <person name="Chauhan D."/>
            <person name="Yennamalli R.M."/>
            <person name="Priyadarshini R."/>
        </authorList>
    </citation>
    <scope>NUCLEOTIDE SEQUENCE [LARGE SCALE GENOMIC DNA]</scope>
    <source>
        <strain evidence="1 2">DR1</strain>
    </source>
</reference>
<name>A0A246BH13_9DEIO</name>